<feature type="region of interest" description="Disordered" evidence="1">
    <location>
        <begin position="320"/>
        <end position="345"/>
    </location>
</feature>
<dbReference type="InterPro" id="IPR051961">
    <property type="entry name" value="Fungal_Metabolite_Diox"/>
</dbReference>
<keyword evidence="3" id="KW-1185">Reference proteome</keyword>
<feature type="compositionally biased region" description="Basic and acidic residues" evidence="1">
    <location>
        <begin position="320"/>
        <end position="332"/>
    </location>
</feature>
<dbReference type="Gene3D" id="2.60.120.620">
    <property type="entry name" value="q2cbj1_9rhob like domain"/>
    <property type="match status" value="1"/>
</dbReference>
<accession>R8BCT9</accession>
<evidence type="ECO:0000313" key="3">
    <source>
        <dbReference type="Proteomes" id="UP000014074"/>
    </source>
</evidence>
<evidence type="ECO:0000256" key="1">
    <source>
        <dbReference type="SAM" id="MobiDB-lite"/>
    </source>
</evidence>
<dbReference type="GeneID" id="19328115"/>
<organism evidence="2 3">
    <name type="scientific">Phaeoacremonium minimum (strain UCR-PA7)</name>
    <name type="common">Esca disease fungus</name>
    <name type="synonym">Togninia minima</name>
    <dbReference type="NCBI Taxonomy" id="1286976"/>
    <lineage>
        <taxon>Eukaryota</taxon>
        <taxon>Fungi</taxon>
        <taxon>Dikarya</taxon>
        <taxon>Ascomycota</taxon>
        <taxon>Pezizomycotina</taxon>
        <taxon>Sordariomycetes</taxon>
        <taxon>Sordariomycetidae</taxon>
        <taxon>Togniniales</taxon>
        <taxon>Togniniaceae</taxon>
        <taxon>Phaeoacremonium</taxon>
    </lineage>
</organism>
<dbReference type="KEGG" id="tmn:UCRPA7_7363"/>
<dbReference type="PANTHER" id="PTHR37563:SF2">
    <property type="entry name" value="PHYTANOYL-COA DIOXYGENASE FAMILY PROTEIN (AFU_ORTHOLOGUE AFUA_2G03330)"/>
    <property type="match status" value="1"/>
</dbReference>
<keyword evidence="2" id="KW-0223">Dioxygenase</keyword>
<dbReference type="PANTHER" id="PTHR37563">
    <property type="entry name" value="PHYTANOYL-COA DIOXYGENASE FAMILY PROTEIN (AFU_ORTHOLOGUE AFUA_2G03330)"/>
    <property type="match status" value="1"/>
</dbReference>
<dbReference type="RefSeq" id="XP_007918086.1">
    <property type="nucleotide sequence ID" value="XM_007919895.1"/>
</dbReference>
<dbReference type="Proteomes" id="UP000014074">
    <property type="component" value="Unassembled WGS sequence"/>
</dbReference>
<dbReference type="OrthoDB" id="407832at2759"/>
<reference evidence="3" key="1">
    <citation type="journal article" date="2013" name="Genome Announc.">
        <title>Draft genome sequence of the ascomycete Phaeoacremonium aleophilum strain UCR-PA7, a causal agent of the esca disease complex in grapevines.</title>
        <authorList>
            <person name="Blanco-Ulate B."/>
            <person name="Rolshausen P."/>
            <person name="Cantu D."/>
        </authorList>
    </citation>
    <scope>NUCLEOTIDE SEQUENCE [LARGE SCALE GENOMIC DNA]</scope>
    <source>
        <strain evidence="3">UCR-PA7</strain>
    </source>
</reference>
<dbReference type="GO" id="GO:0051213">
    <property type="term" value="F:dioxygenase activity"/>
    <property type="evidence" value="ECO:0007669"/>
    <property type="project" value="UniProtKB-KW"/>
</dbReference>
<dbReference type="Pfam" id="PF05721">
    <property type="entry name" value="PhyH"/>
    <property type="match status" value="1"/>
</dbReference>
<name>R8BCT9_PHAM7</name>
<proteinExistence type="predicted"/>
<dbReference type="HOGENOM" id="CLU_043410_0_1_1"/>
<protein>
    <submittedName>
        <fullName evidence="2">Putative phytanoyl-dioxygenase family protein</fullName>
    </submittedName>
</protein>
<dbReference type="eggNOG" id="ENOG502SKXF">
    <property type="taxonomic scope" value="Eukaryota"/>
</dbReference>
<evidence type="ECO:0000313" key="2">
    <source>
        <dbReference type="EMBL" id="EON97124.1"/>
    </source>
</evidence>
<keyword evidence="2" id="KW-0560">Oxidoreductase</keyword>
<dbReference type="AlphaFoldDB" id="R8BCT9"/>
<sequence length="345" mass="38331">MAPALVENLNEDSVVSGKATAIKPTTTVTEPTDGPVPTAVEVVITAEERASGVMSKQNIEKAIVALNTDGVVILSNAVDEAALDHLNEPMVNQAKYLRNAPGTQFNYDKKAQNILQHMIPDPEYIHPSIHANPFALAVCKVAMGPNPVLRYHKANTNFPGKTRQPVHSDVHYAHPRACFSLAVNIMPVDCDPFLGSTEVWLGTHTTTVFSDQDGMNGIRPEKLAERRKVVPPVQPTVKKGSIIIRDMRLWHAGMPNNSEDTVRVMINLIYFADWYRCPMKIKFPPESREKIEELERISGSSIAAEYVEGLDHLTLPHTHDFGQDDKREHWGRNLETPLTKGRGLK</sequence>
<dbReference type="InterPro" id="IPR008775">
    <property type="entry name" value="Phytyl_CoA_dOase-like"/>
</dbReference>
<dbReference type="EMBL" id="KB933286">
    <property type="protein sequence ID" value="EON97124.1"/>
    <property type="molecule type" value="Genomic_DNA"/>
</dbReference>
<gene>
    <name evidence="2" type="ORF">UCRPA7_7363</name>
</gene>
<dbReference type="SUPFAM" id="SSF51197">
    <property type="entry name" value="Clavaminate synthase-like"/>
    <property type="match status" value="1"/>
</dbReference>